<accession>A0A4Z2EZF0</accession>
<keyword evidence="2" id="KW-1185">Reference proteome</keyword>
<dbReference type="AlphaFoldDB" id="A0A4Z2EZF0"/>
<gene>
    <name evidence="1" type="ORF">EYF80_055868</name>
</gene>
<dbReference type="Proteomes" id="UP000314294">
    <property type="component" value="Unassembled WGS sequence"/>
</dbReference>
<comment type="caution">
    <text evidence="1">The sequence shown here is derived from an EMBL/GenBank/DDBJ whole genome shotgun (WGS) entry which is preliminary data.</text>
</comment>
<organism evidence="1 2">
    <name type="scientific">Liparis tanakae</name>
    <name type="common">Tanaka's snailfish</name>
    <dbReference type="NCBI Taxonomy" id="230148"/>
    <lineage>
        <taxon>Eukaryota</taxon>
        <taxon>Metazoa</taxon>
        <taxon>Chordata</taxon>
        <taxon>Craniata</taxon>
        <taxon>Vertebrata</taxon>
        <taxon>Euteleostomi</taxon>
        <taxon>Actinopterygii</taxon>
        <taxon>Neopterygii</taxon>
        <taxon>Teleostei</taxon>
        <taxon>Neoteleostei</taxon>
        <taxon>Acanthomorphata</taxon>
        <taxon>Eupercaria</taxon>
        <taxon>Perciformes</taxon>
        <taxon>Cottioidei</taxon>
        <taxon>Cottales</taxon>
        <taxon>Liparidae</taxon>
        <taxon>Liparis</taxon>
    </lineage>
</organism>
<proteinExistence type="predicted"/>
<dbReference type="EMBL" id="SRLO01002074">
    <property type="protein sequence ID" value="TNN33970.1"/>
    <property type="molecule type" value="Genomic_DNA"/>
</dbReference>
<evidence type="ECO:0000313" key="2">
    <source>
        <dbReference type="Proteomes" id="UP000314294"/>
    </source>
</evidence>
<evidence type="ECO:0000313" key="1">
    <source>
        <dbReference type="EMBL" id="TNN33970.1"/>
    </source>
</evidence>
<name>A0A4Z2EZF0_9TELE</name>
<reference evidence="1 2" key="1">
    <citation type="submission" date="2019-03" db="EMBL/GenBank/DDBJ databases">
        <title>First draft genome of Liparis tanakae, snailfish: a comprehensive survey of snailfish specific genes.</title>
        <authorList>
            <person name="Kim W."/>
            <person name="Song I."/>
            <person name="Jeong J.-H."/>
            <person name="Kim D."/>
            <person name="Kim S."/>
            <person name="Ryu S."/>
            <person name="Song J.Y."/>
            <person name="Lee S.K."/>
        </authorList>
    </citation>
    <scope>NUCLEOTIDE SEQUENCE [LARGE SCALE GENOMIC DNA]</scope>
    <source>
        <tissue evidence="1">Muscle</tissue>
    </source>
</reference>
<protein>
    <submittedName>
        <fullName evidence="1">Uncharacterized protein</fullName>
    </submittedName>
</protein>
<sequence>MWSYTFEVEHTHTPESPPVAVAVGPSGDGPVLFVQLMERRRAGMGGPGAARALEAVRDVSMAALARSRRRGLQMRHEGHMYLLRIQAAPMDGLQESRLKYFRLPNRKYFLLPNRKYFLLPNRKYFLLPNRKHRAVPTSDIHSVLATDPMEEETSTY</sequence>